<evidence type="ECO:0000259" key="1">
    <source>
        <dbReference type="Pfam" id="PF00085"/>
    </source>
</evidence>
<dbReference type="InterPro" id="IPR013766">
    <property type="entry name" value="Thioredoxin_domain"/>
</dbReference>
<proteinExistence type="predicted"/>
<dbReference type="STRING" id="1437875.CFRA_06875"/>
<dbReference type="Pfam" id="PF00085">
    <property type="entry name" value="Thioredoxin"/>
    <property type="match status" value="1"/>
</dbReference>
<dbReference type="InterPro" id="IPR036249">
    <property type="entry name" value="Thioredoxin-like_sf"/>
</dbReference>
<dbReference type="GO" id="GO:0006950">
    <property type="term" value="P:response to stress"/>
    <property type="evidence" value="ECO:0007669"/>
    <property type="project" value="UniProtKB-ARBA"/>
</dbReference>
<reference evidence="2 3" key="1">
    <citation type="submission" date="2014-08" db="EMBL/GenBank/DDBJ databases">
        <title>Complete genome sequence of Corynebacterium frankenforstense ST18(T) (=DSM 45800(T)), isolated from raw cow milk.</title>
        <authorList>
            <person name="Ruckert C."/>
            <person name="Albersmeier A."/>
            <person name="Winkler A."/>
            <person name="Lipski A."/>
            <person name="Kalinowski J."/>
        </authorList>
    </citation>
    <scope>NUCLEOTIDE SEQUENCE [LARGE SCALE GENOMIC DNA]</scope>
    <source>
        <strain evidence="2 3">ST18</strain>
    </source>
</reference>
<keyword evidence="3" id="KW-1185">Reference proteome</keyword>
<evidence type="ECO:0000313" key="3">
    <source>
        <dbReference type="Proteomes" id="UP000185434"/>
    </source>
</evidence>
<dbReference type="Gene3D" id="1.25.40.10">
    <property type="entry name" value="Tetratricopeptide repeat domain"/>
    <property type="match status" value="1"/>
</dbReference>
<dbReference type="SUPFAM" id="SSF52833">
    <property type="entry name" value="Thioredoxin-like"/>
    <property type="match status" value="1"/>
</dbReference>
<sequence length="298" mass="31479">MTAPDRFTSRAVDLGQLADAARDRQADKAGVAAYVELTPDNAEREMVRRSTQVPVVVLVGTARSPESEQLRADLRALAEGQEQTAFVFGYLDADAQARLAQALGVQGLPTVLALAAGRPVASFQGGQPAEQLRGWVGALVEQVGPQLEGLPADGGEEEADDPRFTAAEELIAAGDPAAAVEAYQAIVDAEPGNTRARQARDNAKLLVRLAEHTEPGADPVSDADADPRDVGKQFAAADAEVAAGAPERAFERLIALLTTSAGDERDRVRDRLVELFALFDAGDERVIAARTKMASALF</sequence>
<gene>
    <name evidence="2" type="ORF">CFRA_06875</name>
</gene>
<dbReference type="OrthoDB" id="5181746at2"/>
<dbReference type="KEGG" id="cfk:CFRA_06875"/>
<dbReference type="Pfam" id="PF14561">
    <property type="entry name" value="TPR_20"/>
    <property type="match status" value="1"/>
</dbReference>
<accession>A0A1L7CT30</accession>
<dbReference type="Proteomes" id="UP000185434">
    <property type="component" value="Chromosome"/>
</dbReference>
<protein>
    <submittedName>
        <fullName evidence="2">Thioredoxin</fullName>
    </submittedName>
</protein>
<dbReference type="Gene3D" id="3.40.30.10">
    <property type="entry name" value="Glutaredoxin"/>
    <property type="match status" value="1"/>
</dbReference>
<evidence type="ECO:0000313" key="2">
    <source>
        <dbReference type="EMBL" id="APT89016.1"/>
    </source>
</evidence>
<dbReference type="InterPro" id="IPR011990">
    <property type="entry name" value="TPR-like_helical_dom_sf"/>
</dbReference>
<dbReference type="RefSeq" id="WP_075664003.1">
    <property type="nucleotide sequence ID" value="NZ_CP009247.1"/>
</dbReference>
<feature type="domain" description="Thioredoxin" evidence="1">
    <location>
        <begin position="70"/>
        <end position="136"/>
    </location>
</feature>
<dbReference type="AlphaFoldDB" id="A0A1L7CT30"/>
<organism evidence="2 3">
    <name type="scientific">Corynebacterium frankenforstense DSM 45800</name>
    <dbReference type="NCBI Taxonomy" id="1437875"/>
    <lineage>
        <taxon>Bacteria</taxon>
        <taxon>Bacillati</taxon>
        <taxon>Actinomycetota</taxon>
        <taxon>Actinomycetes</taxon>
        <taxon>Mycobacteriales</taxon>
        <taxon>Corynebacteriaceae</taxon>
        <taxon>Corynebacterium</taxon>
    </lineage>
</organism>
<name>A0A1L7CT30_9CORY</name>
<dbReference type="EMBL" id="CP009247">
    <property type="protein sequence ID" value="APT89016.1"/>
    <property type="molecule type" value="Genomic_DNA"/>
</dbReference>
<dbReference type="CDD" id="cd02956">
    <property type="entry name" value="ybbN"/>
    <property type="match status" value="1"/>
</dbReference>